<proteinExistence type="predicted"/>
<dbReference type="EMBL" id="AWUE01023926">
    <property type="protein sequence ID" value="OMO52100.1"/>
    <property type="molecule type" value="Genomic_DNA"/>
</dbReference>
<dbReference type="AlphaFoldDB" id="A0A1R3G248"/>
<organism evidence="1 2">
    <name type="scientific">Corchorus olitorius</name>
    <dbReference type="NCBI Taxonomy" id="93759"/>
    <lineage>
        <taxon>Eukaryota</taxon>
        <taxon>Viridiplantae</taxon>
        <taxon>Streptophyta</taxon>
        <taxon>Embryophyta</taxon>
        <taxon>Tracheophyta</taxon>
        <taxon>Spermatophyta</taxon>
        <taxon>Magnoliopsida</taxon>
        <taxon>eudicotyledons</taxon>
        <taxon>Gunneridae</taxon>
        <taxon>Pentapetalae</taxon>
        <taxon>rosids</taxon>
        <taxon>malvids</taxon>
        <taxon>Malvales</taxon>
        <taxon>Malvaceae</taxon>
        <taxon>Grewioideae</taxon>
        <taxon>Apeibeae</taxon>
        <taxon>Corchorus</taxon>
    </lineage>
</organism>
<sequence length="225" mass="25459">MEKDQGQQELEGAPSPSDLIKKLKIALLEAVRTTPAVEKPSLLSKNIGETYVQVRREIDLLINEQPSEELRKFSNVWNNHKMRRAVIKNMKFQDTVESLMIKLEQYFKELQGLDHDLSGSYEKLASTYTNLLIMELNNIVESVAEFPFLVLSSVEQIKIVHEYLWKSHADAFKGKSLIISDSDKVGEEAKRKIEDYAHTHEITLTQNRDAGVSAGSSPCQPEAAS</sequence>
<comment type="caution">
    <text evidence="1">The sequence shown here is derived from an EMBL/GenBank/DDBJ whole genome shotgun (WGS) entry which is preliminary data.</text>
</comment>
<evidence type="ECO:0000313" key="2">
    <source>
        <dbReference type="Proteomes" id="UP000187203"/>
    </source>
</evidence>
<accession>A0A1R3G248</accession>
<reference evidence="2" key="1">
    <citation type="submission" date="2013-09" db="EMBL/GenBank/DDBJ databases">
        <title>Corchorus olitorius genome sequencing.</title>
        <authorList>
            <person name="Alam M."/>
            <person name="Haque M.S."/>
            <person name="Islam M.S."/>
            <person name="Emdad E.M."/>
            <person name="Islam M.M."/>
            <person name="Ahmed B."/>
            <person name="Halim A."/>
            <person name="Hossen Q.M.M."/>
            <person name="Hossain M.Z."/>
            <person name="Ahmed R."/>
            <person name="Khan M.M."/>
            <person name="Islam R."/>
            <person name="Rashid M.M."/>
            <person name="Khan S.A."/>
            <person name="Rahman M.S."/>
            <person name="Alam M."/>
            <person name="Yahiya A.S."/>
            <person name="Khan M.S."/>
            <person name="Azam M.S."/>
            <person name="Haque T."/>
            <person name="Lashkar M.Z.H."/>
            <person name="Akhand A.I."/>
            <person name="Morshed G."/>
            <person name="Roy S."/>
            <person name="Uddin K.S."/>
            <person name="Rabeya T."/>
            <person name="Hossain A.S."/>
            <person name="Chowdhury A."/>
            <person name="Snigdha A.R."/>
            <person name="Mortoza M.S."/>
            <person name="Matin S.A."/>
            <person name="Hoque S.M.E."/>
            <person name="Islam M.K."/>
            <person name="Roy D.K."/>
            <person name="Haider R."/>
            <person name="Moosa M.M."/>
            <person name="Elias S.M."/>
            <person name="Hasan A.M."/>
            <person name="Jahan S."/>
            <person name="Shafiuddin M."/>
            <person name="Mahmood N."/>
            <person name="Shommy N.S."/>
        </authorList>
    </citation>
    <scope>NUCLEOTIDE SEQUENCE [LARGE SCALE GENOMIC DNA]</scope>
    <source>
        <strain evidence="2">cv. O-4</strain>
    </source>
</reference>
<evidence type="ECO:0000313" key="1">
    <source>
        <dbReference type="EMBL" id="OMO52100.1"/>
    </source>
</evidence>
<protein>
    <submittedName>
        <fullName evidence="1">Uncharacterized protein</fullName>
    </submittedName>
</protein>
<name>A0A1R3G248_9ROSI</name>
<dbReference type="Proteomes" id="UP000187203">
    <property type="component" value="Unassembled WGS sequence"/>
</dbReference>
<gene>
    <name evidence="1" type="ORF">COLO4_37413</name>
</gene>
<keyword evidence="2" id="KW-1185">Reference proteome</keyword>